<gene>
    <name evidence="12" type="ORF">SNE40_021635</name>
</gene>
<evidence type="ECO:0000256" key="10">
    <source>
        <dbReference type="SAM" id="Phobius"/>
    </source>
</evidence>
<keyword evidence="4 8" id="KW-0297">G-protein coupled receptor</keyword>
<dbReference type="AlphaFoldDB" id="A0AAN8GBH2"/>
<keyword evidence="2 8" id="KW-0812">Transmembrane</keyword>
<evidence type="ECO:0000256" key="4">
    <source>
        <dbReference type="ARBA" id="ARBA00023040"/>
    </source>
</evidence>
<evidence type="ECO:0000256" key="7">
    <source>
        <dbReference type="ARBA" id="ARBA00023224"/>
    </source>
</evidence>
<dbReference type="CDD" id="cd00637">
    <property type="entry name" value="7tm_classA_rhodopsin-like"/>
    <property type="match status" value="1"/>
</dbReference>
<evidence type="ECO:0000313" key="13">
    <source>
        <dbReference type="Proteomes" id="UP001347796"/>
    </source>
</evidence>
<keyword evidence="6 8" id="KW-0675">Receptor</keyword>
<organism evidence="12 13">
    <name type="scientific">Patella caerulea</name>
    <name type="common">Rayed Mediterranean limpet</name>
    <dbReference type="NCBI Taxonomy" id="87958"/>
    <lineage>
        <taxon>Eukaryota</taxon>
        <taxon>Metazoa</taxon>
        <taxon>Spiralia</taxon>
        <taxon>Lophotrochozoa</taxon>
        <taxon>Mollusca</taxon>
        <taxon>Gastropoda</taxon>
        <taxon>Patellogastropoda</taxon>
        <taxon>Patelloidea</taxon>
        <taxon>Patellidae</taxon>
        <taxon>Patella</taxon>
    </lineage>
</organism>
<evidence type="ECO:0000256" key="6">
    <source>
        <dbReference type="ARBA" id="ARBA00023170"/>
    </source>
</evidence>
<evidence type="ECO:0000256" key="2">
    <source>
        <dbReference type="ARBA" id="ARBA00022692"/>
    </source>
</evidence>
<comment type="similarity">
    <text evidence="8">Belongs to the G-protein coupled receptor 1 family.</text>
</comment>
<dbReference type="GO" id="GO:0004930">
    <property type="term" value="F:G protein-coupled receptor activity"/>
    <property type="evidence" value="ECO:0007669"/>
    <property type="project" value="UniProtKB-KW"/>
</dbReference>
<keyword evidence="3 10" id="KW-1133">Transmembrane helix</keyword>
<feature type="transmembrane region" description="Helical" evidence="10">
    <location>
        <begin position="149"/>
        <end position="167"/>
    </location>
</feature>
<dbReference type="SUPFAM" id="SSF81321">
    <property type="entry name" value="Family A G protein-coupled receptor-like"/>
    <property type="match status" value="1"/>
</dbReference>
<reference evidence="12 13" key="1">
    <citation type="submission" date="2024-01" db="EMBL/GenBank/DDBJ databases">
        <title>The genome of the rayed Mediterranean limpet Patella caerulea (Linnaeus, 1758).</title>
        <authorList>
            <person name="Anh-Thu Weber A."/>
            <person name="Halstead-Nussloch G."/>
        </authorList>
    </citation>
    <scope>NUCLEOTIDE SEQUENCE [LARGE SCALE GENOMIC DNA]</scope>
    <source>
        <strain evidence="12">AATW-2023a</strain>
        <tissue evidence="12">Whole specimen</tissue>
    </source>
</reference>
<name>A0AAN8GBH2_PATCE</name>
<dbReference type="PRINTS" id="PR00237">
    <property type="entry name" value="GPCRRHODOPSN"/>
</dbReference>
<sequence length="436" mass="48856">MTTNNSMTTPSNYSQEEIDNYLEHLDIENAKLMVPTFVYIGTLIMTGLFGNILVLVVYGTRFKPSTARIFIISLAMFDLMNNTMAQPGEILDIYFAYRFTNNHLCKLKRFFNYFTTFSSIFSLVVVAVDRHRKICKVMRKQISTRLAKILIGCVAVCSLSISLPSLLLNGVKKIPTGIPGILGTECKYADNFQNAAFPKIFLGFQFLLFLSSLTAMIIMYSLIGKTVFKHSKFNFKSKEKKMAKSNVKATYTSNANNSSSDPSSSGTASTSVPSPEPPRADIQTEVGQSVVQSDSESEQKPYVIPTPRNPSSRQEKITLLDVSKSSPGFDKIVATAQNAEKKVKAKKMKTRTTLMLSIITVVFIISYLPYLSISIIKVFNKNFVKNMSQSAFMAYNVVLRSHYINAAVNPLVYSFCNAKFREEARQVLCFWKKASK</sequence>
<proteinExistence type="inferred from homology"/>
<dbReference type="InterPro" id="IPR017452">
    <property type="entry name" value="GPCR_Rhodpsn_7TM"/>
</dbReference>
<feature type="transmembrane region" description="Helical" evidence="10">
    <location>
        <begin position="37"/>
        <end position="58"/>
    </location>
</feature>
<keyword evidence="13" id="KW-1185">Reference proteome</keyword>
<keyword evidence="5 10" id="KW-0472">Membrane</keyword>
<feature type="transmembrane region" description="Helical" evidence="10">
    <location>
        <begin position="110"/>
        <end position="128"/>
    </location>
</feature>
<dbReference type="PROSITE" id="PS00237">
    <property type="entry name" value="G_PROTEIN_RECEP_F1_1"/>
    <property type="match status" value="1"/>
</dbReference>
<feature type="domain" description="G-protein coupled receptors family 1 profile" evidence="11">
    <location>
        <begin position="50"/>
        <end position="413"/>
    </location>
</feature>
<protein>
    <recommendedName>
        <fullName evidence="11">G-protein coupled receptors family 1 profile domain-containing protein</fullName>
    </recommendedName>
</protein>
<dbReference type="EMBL" id="JAZGQO010000018">
    <property type="protein sequence ID" value="KAK6167661.1"/>
    <property type="molecule type" value="Genomic_DNA"/>
</dbReference>
<comment type="subcellular location">
    <subcellularLocation>
        <location evidence="1">Membrane</location>
        <topology evidence="1">Multi-pass membrane protein</topology>
    </subcellularLocation>
</comment>
<feature type="transmembrane region" description="Helical" evidence="10">
    <location>
        <begin position="70"/>
        <end position="90"/>
    </location>
</feature>
<feature type="region of interest" description="Disordered" evidence="9">
    <location>
        <begin position="251"/>
        <end position="314"/>
    </location>
</feature>
<evidence type="ECO:0000256" key="8">
    <source>
        <dbReference type="RuleBase" id="RU000688"/>
    </source>
</evidence>
<dbReference type="GO" id="GO:0016020">
    <property type="term" value="C:membrane"/>
    <property type="evidence" value="ECO:0007669"/>
    <property type="project" value="UniProtKB-SubCell"/>
</dbReference>
<comment type="caution">
    <text evidence="12">The sequence shown here is derived from an EMBL/GenBank/DDBJ whole genome shotgun (WGS) entry which is preliminary data.</text>
</comment>
<dbReference type="PANTHER" id="PTHR24238">
    <property type="entry name" value="G-PROTEIN COUPLED RECEPTOR"/>
    <property type="match status" value="1"/>
</dbReference>
<keyword evidence="7 8" id="KW-0807">Transducer</keyword>
<dbReference type="PANTHER" id="PTHR24238:SF47">
    <property type="entry name" value="ECDYSTEROIDS_DOPAMINE RECEPTOR-RELATED"/>
    <property type="match status" value="1"/>
</dbReference>
<dbReference type="Pfam" id="PF00001">
    <property type="entry name" value="7tm_1"/>
    <property type="match status" value="1"/>
</dbReference>
<dbReference type="InterPro" id="IPR000276">
    <property type="entry name" value="GPCR_Rhodpsn"/>
</dbReference>
<evidence type="ECO:0000256" key="9">
    <source>
        <dbReference type="SAM" id="MobiDB-lite"/>
    </source>
</evidence>
<feature type="transmembrane region" description="Helical" evidence="10">
    <location>
        <begin position="200"/>
        <end position="223"/>
    </location>
</feature>
<feature type="transmembrane region" description="Helical" evidence="10">
    <location>
        <begin position="354"/>
        <end position="379"/>
    </location>
</feature>
<feature type="compositionally biased region" description="Low complexity" evidence="9">
    <location>
        <begin position="253"/>
        <end position="273"/>
    </location>
</feature>
<evidence type="ECO:0000313" key="12">
    <source>
        <dbReference type="EMBL" id="KAK6167661.1"/>
    </source>
</evidence>
<evidence type="ECO:0000256" key="5">
    <source>
        <dbReference type="ARBA" id="ARBA00023136"/>
    </source>
</evidence>
<feature type="compositionally biased region" description="Low complexity" evidence="9">
    <location>
        <begin position="285"/>
        <end position="294"/>
    </location>
</feature>
<accession>A0AAN8GBH2</accession>
<dbReference type="Proteomes" id="UP001347796">
    <property type="component" value="Unassembled WGS sequence"/>
</dbReference>
<evidence type="ECO:0000259" key="11">
    <source>
        <dbReference type="PROSITE" id="PS50262"/>
    </source>
</evidence>
<evidence type="ECO:0000256" key="3">
    <source>
        <dbReference type="ARBA" id="ARBA00022989"/>
    </source>
</evidence>
<dbReference type="PROSITE" id="PS50262">
    <property type="entry name" value="G_PROTEIN_RECEP_F1_2"/>
    <property type="match status" value="1"/>
</dbReference>
<dbReference type="Gene3D" id="1.20.1070.10">
    <property type="entry name" value="Rhodopsin 7-helix transmembrane proteins"/>
    <property type="match status" value="2"/>
</dbReference>
<evidence type="ECO:0000256" key="1">
    <source>
        <dbReference type="ARBA" id="ARBA00004141"/>
    </source>
</evidence>